<gene>
    <name evidence="6" type="ORF">FX983_02117</name>
</gene>
<dbReference type="SUPFAM" id="SSF53850">
    <property type="entry name" value="Periplasmic binding protein-like II"/>
    <property type="match status" value="1"/>
</dbReference>
<dbReference type="Gene3D" id="3.40.190.290">
    <property type="match status" value="1"/>
</dbReference>
<dbReference type="InterPro" id="IPR036388">
    <property type="entry name" value="WH-like_DNA-bd_sf"/>
</dbReference>
<dbReference type="Pfam" id="PF03466">
    <property type="entry name" value="LysR_substrate"/>
    <property type="match status" value="1"/>
</dbReference>
<evidence type="ECO:0000256" key="1">
    <source>
        <dbReference type="ARBA" id="ARBA00009437"/>
    </source>
</evidence>
<dbReference type="PANTHER" id="PTHR30537:SF5">
    <property type="entry name" value="HTH-TYPE TRANSCRIPTIONAL ACTIVATOR TTDR-RELATED"/>
    <property type="match status" value="1"/>
</dbReference>
<feature type="domain" description="HTH lysR-type" evidence="5">
    <location>
        <begin position="15"/>
        <end position="72"/>
    </location>
</feature>
<dbReference type="InterPro" id="IPR058163">
    <property type="entry name" value="LysR-type_TF_proteobact-type"/>
</dbReference>
<evidence type="ECO:0000313" key="6">
    <source>
        <dbReference type="EMBL" id="KAF2394137.1"/>
    </source>
</evidence>
<protein>
    <submittedName>
        <fullName evidence="6">HTH-type transcriptional regulator DmlR</fullName>
    </submittedName>
</protein>
<dbReference type="Pfam" id="PF00126">
    <property type="entry name" value="HTH_1"/>
    <property type="match status" value="1"/>
</dbReference>
<dbReference type="Proteomes" id="UP000475265">
    <property type="component" value="Unassembled WGS sequence"/>
</dbReference>
<evidence type="ECO:0000256" key="3">
    <source>
        <dbReference type="ARBA" id="ARBA00023125"/>
    </source>
</evidence>
<dbReference type="InterPro" id="IPR005119">
    <property type="entry name" value="LysR_subst-bd"/>
</dbReference>
<keyword evidence="2" id="KW-0805">Transcription regulation</keyword>
<comment type="caution">
    <text evidence="6">The sequence shown here is derived from an EMBL/GenBank/DDBJ whole genome shotgun (WGS) entry which is preliminary data.</text>
</comment>
<comment type="similarity">
    <text evidence="1">Belongs to the LysR transcriptional regulatory family.</text>
</comment>
<dbReference type="GO" id="GO:0006351">
    <property type="term" value="P:DNA-templated transcription"/>
    <property type="evidence" value="ECO:0007669"/>
    <property type="project" value="TreeGrafter"/>
</dbReference>
<evidence type="ECO:0000313" key="7">
    <source>
        <dbReference type="Proteomes" id="UP000475265"/>
    </source>
</evidence>
<keyword evidence="4" id="KW-0804">Transcription</keyword>
<name>A0A6L5C3U0_9PSED</name>
<dbReference type="AlphaFoldDB" id="A0A6L5C3U0"/>
<dbReference type="FunFam" id="1.10.10.10:FF:000001">
    <property type="entry name" value="LysR family transcriptional regulator"/>
    <property type="match status" value="1"/>
</dbReference>
<organism evidence="6 7">
    <name type="scientific">Pseudomonas frederiksbergensis</name>
    <dbReference type="NCBI Taxonomy" id="104087"/>
    <lineage>
        <taxon>Bacteria</taxon>
        <taxon>Pseudomonadati</taxon>
        <taxon>Pseudomonadota</taxon>
        <taxon>Gammaproteobacteria</taxon>
        <taxon>Pseudomonadales</taxon>
        <taxon>Pseudomonadaceae</taxon>
        <taxon>Pseudomonas</taxon>
    </lineage>
</organism>
<evidence type="ECO:0000256" key="4">
    <source>
        <dbReference type="ARBA" id="ARBA00023163"/>
    </source>
</evidence>
<dbReference type="PROSITE" id="PS50931">
    <property type="entry name" value="HTH_LYSR"/>
    <property type="match status" value="1"/>
</dbReference>
<dbReference type="GO" id="GO:0043565">
    <property type="term" value="F:sequence-specific DNA binding"/>
    <property type="evidence" value="ECO:0007669"/>
    <property type="project" value="TreeGrafter"/>
</dbReference>
<dbReference type="CDD" id="cd08422">
    <property type="entry name" value="PBP2_CrgA_like"/>
    <property type="match status" value="1"/>
</dbReference>
<dbReference type="InterPro" id="IPR036390">
    <property type="entry name" value="WH_DNA-bd_sf"/>
</dbReference>
<proteinExistence type="inferred from homology"/>
<dbReference type="InterPro" id="IPR000847">
    <property type="entry name" value="LysR_HTH_N"/>
</dbReference>
<dbReference type="PANTHER" id="PTHR30537">
    <property type="entry name" value="HTH-TYPE TRANSCRIPTIONAL REGULATOR"/>
    <property type="match status" value="1"/>
</dbReference>
<accession>A0A6L5C3U0</accession>
<dbReference type="Gene3D" id="1.10.10.10">
    <property type="entry name" value="Winged helix-like DNA-binding domain superfamily/Winged helix DNA-binding domain"/>
    <property type="match status" value="1"/>
</dbReference>
<keyword evidence="3" id="KW-0238">DNA-binding</keyword>
<sequence length="312" mass="33863">MIGLNPSNFGSNAVLDLNEVAMFVQVVQAGSFAGAARRLGMPANTLSRRVGQLEQHLGVRLLQRSTRKLVLTDAGRSLHDRSAAQVHELIDAARHLAGESQEPSGAVRVAAPADFFDVYPMERIAEFLQQYPGVQLDFLLSDGRDDLIDKGIDVAFRGGDLPDSSLVARRINTVFQVLAASPDYLQTHGIAQTVEELSTHECIRPVRPAAGTVWNLDGPQGTVSVDVTGRFCANTAQAQLKAALAGLGICLLPLPFLRESLQTGRLIQILPDNGRFKNGLNIVYPSRRQVPLAVSRFVEQIVRYLESDASST</sequence>
<evidence type="ECO:0000256" key="2">
    <source>
        <dbReference type="ARBA" id="ARBA00023015"/>
    </source>
</evidence>
<evidence type="ECO:0000259" key="5">
    <source>
        <dbReference type="PROSITE" id="PS50931"/>
    </source>
</evidence>
<dbReference type="SUPFAM" id="SSF46785">
    <property type="entry name" value="Winged helix' DNA-binding domain"/>
    <property type="match status" value="1"/>
</dbReference>
<dbReference type="GO" id="GO:0003700">
    <property type="term" value="F:DNA-binding transcription factor activity"/>
    <property type="evidence" value="ECO:0007669"/>
    <property type="project" value="InterPro"/>
</dbReference>
<reference evidence="6 7" key="1">
    <citation type="submission" date="2019-12" db="EMBL/GenBank/DDBJ databases">
        <title>Endophytic bacteria associated with Panax ginseng seedlings.</title>
        <authorList>
            <person name="Park J.M."/>
            <person name="Shin R."/>
            <person name="Jo S.H."/>
        </authorList>
    </citation>
    <scope>NUCLEOTIDE SEQUENCE [LARGE SCALE GENOMIC DNA]</scope>
    <source>
        <strain evidence="6 7">PgKB32</strain>
    </source>
</reference>
<dbReference type="EMBL" id="JAAAXX010000001">
    <property type="protein sequence ID" value="KAF2394137.1"/>
    <property type="molecule type" value="Genomic_DNA"/>
</dbReference>